<dbReference type="Gene3D" id="3.30.63.10">
    <property type="entry name" value="Guanylate Kinase phosphate binding domain"/>
    <property type="match status" value="1"/>
</dbReference>
<name>E7RLY3_9BACT</name>
<dbReference type="SUPFAM" id="SSF52980">
    <property type="entry name" value="Restriction endonuclease-like"/>
    <property type="match status" value="1"/>
</dbReference>
<evidence type="ECO:0000256" key="2">
    <source>
        <dbReference type="ARBA" id="ARBA00004496"/>
    </source>
</evidence>
<dbReference type="eggNOG" id="COG2852">
    <property type="taxonomic scope" value="Bacteria"/>
</dbReference>
<dbReference type="EC" id="2.7.4.8" evidence="4 13"/>
<dbReference type="eggNOG" id="COG0194">
    <property type="taxonomic scope" value="Bacteria"/>
</dbReference>
<accession>E7RLY3</accession>
<dbReference type="PROSITE" id="PS00856">
    <property type="entry name" value="GUANYLATE_KINASE_1"/>
    <property type="match status" value="1"/>
</dbReference>
<dbReference type="InterPro" id="IPR017665">
    <property type="entry name" value="Guanylate_kinase"/>
</dbReference>
<dbReference type="Proteomes" id="UP000005580">
    <property type="component" value="Unassembled WGS sequence"/>
</dbReference>
<dbReference type="STRING" id="28134.SAMN05444288_0712"/>
<dbReference type="SUPFAM" id="SSF52540">
    <property type="entry name" value="P-loop containing nucleoside triphosphate hydrolases"/>
    <property type="match status" value="1"/>
</dbReference>
<dbReference type="InterPro" id="IPR007569">
    <property type="entry name" value="DUF559"/>
</dbReference>
<proteinExistence type="inferred from homology"/>
<dbReference type="PANTHER" id="PTHR23117">
    <property type="entry name" value="GUANYLATE KINASE-RELATED"/>
    <property type="match status" value="1"/>
</dbReference>
<dbReference type="CDD" id="cd01038">
    <property type="entry name" value="Endonuclease_DUF559"/>
    <property type="match status" value="1"/>
</dbReference>
<dbReference type="InterPro" id="IPR008145">
    <property type="entry name" value="GK/Ca_channel_bsu"/>
</dbReference>
<dbReference type="InterPro" id="IPR011335">
    <property type="entry name" value="Restrct_endonuc-II-like"/>
</dbReference>
<evidence type="ECO:0000256" key="7">
    <source>
        <dbReference type="ARBA" id="ARBA00022679"/>
    </source>
</evidence>
<dbReference type="PANTHER" id="PTHR23117:SF13">
    <property type="entry name" value="GUANYLATE KINASE"/>
    <property type="match status" value="1"/>
</dbReference>
<keyword evidence="10 13" id="KW-0067">ATP-binding</keyword>
<keyword evidence="7 13" id="KW-0808">Transferase</keyword>
<keyword evidence="6 13" id="KW-0963">Cytoplasm</keyword>
<dbReference type="InterPro" id="IPR008144">
    <property type="entry name" value="Guanylate_kin-like_dom"/>
</dbReference>
<keyword evidence="16" id="KW-1185">Reference proteome</keyword>
<keyword evidence="8 13" id="KW-0547">Nucleotide-binding</keyword>
<comment type="function">
    <text evidence="1 13">Essential for recycling GMP and indirectly, cGMP.</text>
</comment>
<dbReference type="HOGENOM" id="CLU_801337_0_0_10"/>
<evidence type="ECO:0000256" key="3">
    <source>
        <dbReference type="ARBA" id="ARBA00005790"/>
    </source>
</evidence>
<evidence type="ECO:0000256" key="8">
    <source>
        <dbReference type="ARBA" id="ARBA00022741"/>
    </source>
</evidence>
<dbReference type="CDD" id="cd00071">
    <property type="entry name" value="GMPK"/>
    <property type="match status" value="1"/>
</dbReference>
<dbReference type="FunFam" id="3.30.63.10:FF:000005">
    <property type="entry name" value="Guanylate kinase"/>
    <property type="match status" value="1"/>
</dbReference>
<keyword evidence="9 13" id="KW-0418">Kinase</keyword>
<dbReference type="SMART" id="SM00072">
    <property type="entry name" value="GuKc"/>
    <property type="match status" value="1"/>
</dbReference>
<feature type="binding site" evidence="13">
    <location>
        <begin position="161"/>
        <end position="168"/>
    </location>
    <ligand>
        <name>ATP</name>
        <dbReference type="ChEBI" id="CHEBI:30616"/>
    </ligand>
</feature>
<dbReference type="HAMAP" id="MF_00328">
    <property type="entry name" value="Guanylate_kinase"/>
    <property type="match status" value="1"/>
</dbReference>
<dbReference type="InterPro" id="IPR020590">
    <property type="entry name" value="Guanylate_kinase_CS"/>
</dbReference>
<comment type="catalytic activity">
    <reaction evidence="12 13">
        <text>GMP + ATP = GDP + ADP</text>
        <dbReference type="Rhea" id="RHEA:20780"/>
        <dbReference type="ChEBI" id="CHEBI:30616"/>
        <dbReference type="ChEBI" id="CHEBI:58115"/>
        <dbReference type="ChEBI" id="CHEBI:58189"/>
        <dbReference type="ChEBI" id="CHEBI:456216"/>
        <dbReference type="EC" id="2.7.4.8"/>
    </reaction>
</comment>
<dbReference type="InterPro" id="IPR047216">
    <property type="entry name" value="Endonuclease_DUF559_bact"/>
</dbReference>
<evidence type="ECO:0000256" key="11">
    <source>
        <dbReference type="ARBA" id="ARBA00030128"/>
    </source>
</evidence>
<sequence length="346" mass="40169">MPDNNNKFNYETSPAISYGILRRNARSNRRYSTQAESILWQCLRGKALGCRFRRQHPIGEYIPDFVCLSKKLVVEIDGRYHFIGTQPLRDEERTHYLETQGFRVIRFTNEEVVANIDYVLSKIRETMNEEYPIYDNKKEALTPLAPPLLRRGRGRLIIFSAPSGTGKSTIINWLMAEHPELNLAFSISCTSRQPRGMEKDGVEYFFVSPEEFRRRIANDEFLEYEEVYRDRFYGTLKAQVDHQLEAGQNVVFDLDVKGGCNVKKFYGDRALSIFIQPPSVEELRRRLEGRATDAPEVIDDRIARASYELLFARKFDKIVINDDLEQAKRDTLALVEAFLNAEKDKS</sequence>
<dbReference type="EMBL" id="AEPE02000002">
    <property type="protein sequence ID" value="EFZ37764.1"/>
    <property type="molecule type" value="Genomic_DNA"/>
</dbReference>
<protein>
    <recommendedName>
        <fullName evidence="5 13">Guanylate kinase</fullName>
        <ecNumber evidence="4 13">2.7.4.8</ecNumber>
    </recommendedName>
    <alternativeName>
        <fullName evidence="11 13">GMP kinase</fullName>
    </alternativeName>
</protein>
<evidence type="ECO:0000313" key="16">
    <source>
        <dbReference type="Proteomes" id="UP000005580"/>
    </source>
</evidence>
<evidence type="ECO:0000256" key="4">
    <source>
        <dbReference type="ARBA" id="ARBA00012961"/>
    </source>
</evidence>
<evidence type="ECO:0000313" key="15">
    <source>
        <dbReference type="EMBL" id="EFZ37764.1"/>
    </source>
</evidence>
<dbReference type="GO" id="GO:0005524">
    <property type="term" value="F:ATP binding"/>
    <property type="evidence" value="ECO:0007669"/>
    <property type="project" value="UniProtKB-UniRule"/>
</dbReference>
<dbReference type="GO" id="GO:0004385">
    <property type="term" value="F:GMP kinase activity"/>
    <property type="evidence" value="ECO:0007669"/>
    <property type="project" value="UniProtKB-UniRule"/>
</dbReference>
<dbReference type="Gene3D" id="3.40.960.10">
    <property type="entry name" value="VSR Endonuclease"/>
    <property type="match status" value="1"/>
</dbReference>
<evidence type="ECO:0000256" key="5">
    <source>
        <dbReference type="ARBA" id="ARBA00016296"/>
    </source>
</evidence>
<reference evidence="15" key="1">
    <citation type="submission" date="2011-01" db="EMBL/GenBank/DDBJ databases">
        <authorList>
            <person name="Muzny D."/>
            <person name="Qin X."/>
            <person name="Buhay C."/>
            <person name="Dugan-Rocha S."/>
            <person name="Ding Y."/>
            <person name="Chen G."/>
            <person name="Hawes A."/>
            <person name="Holder M."/>
            <person name="Jhangiani S."/>
            <person name="Johnson A."/>
            <person name="Khan Z."/>
            <person name="Li Z."/>
            <person name="Liu W."/>
            <person name="Liu X."/>
            <person name="Perez L."/>
            <person name="Shen H."/>
            <person name="Wang Q."/>
            <person name="Watt J."/>
            <person name="Xi L."/>
            <person name="Xin Y."/>
            <person name="Zhou J."/>
            <person name="Deng J."/>
            <person name="Jiang H."/>
            <person name="Liu Y."/>
            <person name="Qu J."/>
            <person name="Song X.-Z."/>
            <person name="Zhang L."/>
            <person name="Villasana D."/>
            <person name="Johnson A."/>
            <person name="Liu J."/>
            <person name="Liyanage D."/>
            <person name="Lorensuhewa L."/>
            <person name="Robinson T."/>
            <person name="Song A."/>
            <person name="Song B.-B."/>
            <person name="Dinh H."/>
            <person name="Thornton R."/>
            <person name="Coyle M."/>
            <person name="Francisco L."/>
            <person name="Jackson L."/>
            <person name="Javaid M."/>
            <person name="Korchina V."/>
            <person name="Kovar C."/>
            <person name="Mata R."/>
            <person name="Mathew T."/>
            <person name="Ngo R."/>
            <person name="Nguyen L."/>
            <person name="Nguyen N."/>
            <person name="Okwuonu G."/>
            <person name="Ongeri F."/>
            <person name="Pham C."/>
            <person name="Simmons D."/>
            <person name="Wilczek-Boney K."/>
            <person name="Hale W."/>
            <person name="Jakkamsetti A."/>
            <person name="Pham P."/>
            <person name="Ruth R."/>
            <person name="San Lucas F."/>
            <person name="Warren J."/>
            <person name="Zhang J."/>
            <person name="Zhao Z."/>
            <person name="Zhou C."/>
            <person name="Zhu D."/>
            <person name="Lee S."/>
            <person name="Bess C."/>
            <person name="Blankenburg K."/>
            <person name="Forbes L."/>
            <person name="Fu Q."/>
            <person name="Gubbala S."/>
            <person name="Hirani K."/>
            <person name="Jayaseelan J.C."/>
            <person name="Lara F."/>
            <person name="Munidasa M."/>
            <person name="Palculict T."/>
            <person name="Patil S."/>
            <person name="Pu L.-L."/>
            <person name="Saada N."/>
            <person name="Tang L."/>
            <person name="Weissenberger G."/>
            <person name="Zhu Y."/>
            <person name="Hemphill L."/>
            <person name="Shang Y."/>
            <person name="Youmans B."/>
            <person name="Ayvaz T."/>
            <person name="Ross M."/>
            <person name="Santibanez J."/>
            <person name="Aqrawi P."/>
            <person name="Gross S."/>
            <person name="Joshi V."/>
            <person name="Fowler G."/>
            <person name="Nazareth L."/>
            <person name="Reid J."/>
            <person name="Worley K."/>
            <person name="Petrosino J."/>
            <person name="Highlander S."/>
            <person name="Gibbs R."/>
        </authorList>
    </citation>
    <scope>NUCLEOTIDE SEQUENCE [LARGE SCALE GENOMIC DNA]</scope>
    <source>
        <strain evidence="15">ATCC 33269</strain>
    </source>
</reference>
<evidence type="ECO:0000259" key="14">
    <source>
        <dbReference type="PROSITE" id="PS50052"/>
    </source>
</evidence>
<dbReference type="Gene3D" id="3.40.50.300">
    <property type="entry name" value="P-loop containing nucleotide triphosphate hydrolases"/>
    <property type="match status" value="1"/>
</dbReference>
<dbReference type="InterPro" id="IPR027417">
    <property type="entry name" value="P-loop_NTPase"/>
</dbReference>
<dbReference type="AlphaFoldDB" id="E7RLY3"/>
<evidence type="ECO:0000256" key="13">
    <source>
        <dbReference type="HAMAP-Rule" id="MF_00328"/>
    </source>
</evidence>
<comment type="similarity">
    <text evidence="3 13">Belongs to the guanylate kinase family.</text>
</comment>
<dbReference type="Pfam" id="PF00625">
    <property type="entry name" value="Guanylate_kin"/>
    <property type="match status" value="1"/>
</dbReference>
<dbReference type="NCBIfam" id="TIGR03263">
    <property type="entry name" value="guanyl_kin"/>
    <property type="match status" value="1"/>
</dbReference>
<dbReference type="PROSITE" id="PS50052">
    <property type="entry name" value="GUANYLATE_KINASE_2"/>
    <property type="match status" value="1"/>
</dbReference>
<evidence type="ECO:0000256" key="12">
    <source>
        <dbReference type="ARBA" id="ARBA00048594"/>
    </source>
</evidence>
<comment type="subcellular location">
    <subcellularLocation>
        <location evidence="2 13">Cytoplasm</location>
    </subcellularLocation>
</comment>
<comment type="caution">
    <text evidence="15">The sequence shown here is derived from an EMBL/GenBank/DDBJ whole genome shotgun (WGS) entry which is preliminary data.</text>
</comment>
<evidence type="ECO:0000256" key="6">
    <source>
        <dbReference type="ARBA" id="ARBA00022490"/>
    </source>
</evidence>
<organism evidence="15 16">
    <name type="scientific">Hoylesella oralis ATCC 33269</name>
    <dbReference type="NCBI Taxonomy" id="873533"/>
    <lineage>
        <taxon>Bacteria</taxon>
        <taxon>Pseudomonadati</taxon>
        <taxon>Bacteroidota</taxon>
        <taxon>Bacteroidia</taxon>
        <taxon>Bacteroidales</taxon>
        <taxon>Prevotellaceae</taxon>
        <taxon>Hoylesella</taxon>
    </lineage>
</organism>
<evidence type="ECO:0000256" key="9">
    <source>
        <dbReference type="ARBA" id="ARBA00022777"/>
    </source>
</evidence>
<dbReference type="Pfam" id="PF04480">
    <property type="entry name" value="DUF559"/>
    <property type="match status" value="1"/>
</dbReference>
<feature type="domain" description="Guanylate kinase-like" evidence="14">
    <location>
        <begin position="154"/>
        <end position="336"/>
    </location>
</feature>
<dbReference type="GO" id="GO:0005829">
    <property type="term" value="C:cytosol"/>
    <property type="evidence" value="ECO:0007669"/>
    <property type="project" value="TreeGrafter"/>
</dbReference>
<gene>
    <name evidence="13 15" type="primary">gmk</name>
    <name evidence="15" type="ORF">HMPREF0663_10133</name>
</gene>
<dbReference type="RefSeq" id="WP_004368792.1">
    <property type="nucleotide sequence ID" value="NZ_GL833119.1"/>
</dbReference>
<evidence type="ECO:0000256" key="1">
    <source>
        <dbReference type="ARBA" id="ARBA00003531"/>
    </source>
</evidence>
<evidence type="ECO:0000256" key="10">
    <source>
        <dbReference type="ARBA" id="ARBA00022840"/>
    </source>
</evidence>